<evidence type="ECO:0000256" key="2">
    <source>
        <dbReference type="SAM" id="MobiDB-lite"/>
    </source>
</evidence>
<feature type="region of interest" description="Disordered" evidence="2">
    <location>
        <begin position="1"/>
        <end position="46"/>
    </location>
</feature>
<evidence type="ECO:0000256" key="1">
    <source>
        <dbReference type="ARBA" id="ARBA00022801"/>
    </source>
</evidence>
<dbReference type="Pfam" id="PF08450">
    <property type="entry name" value="SGL"/>
    <property type="match status" value="1"/>
</dbReference>
<dbReference type="Proteomes" id="UP001633002">
    <property type="component" value="Unassembled WGS sequence"/>
</dbReference>
<feature type="compositionally biased region" description="Basic and acidic residues" evidence="2">
    <location>
        <begin position="29"/>
        <end position="39"/>
    </location>
</feature>
<keyword evidence="1" id="KW-0378">Hydrolase</keyword>
<dbReference type="InterPro" id="IPR051262">
    <property type="entry name" value="SMP-30/CGR1_Lactonase"/>
</dbReference>
<dbReference type="SUPFAM" id="SSF63829">
    <property type="entry name" value="Calcium-dependent phosphotriesterase"/>
    <property type="match status" value="1"/>
</dbReference>
<evidence type="ECO:0000313" key="4">
    <source>
        <dbReference type="EMBL" id="KAL3691432.1"/>
    </source>
</evidence>
<dbReference type="GO" id="GO:0016787">
    <property type="term" value="F:hydrolase activity"/>
    <property type="evidence" value="ECO:0007669"/>
    <property type="project" value="UniProtKB-KW"/>
</dbReference>
<protein>
    <recommendedName>
        <fullName evidence="3">SMP-30/Gluconolactonase/LRE-like region domain-containing protein</fullName>
    </recommendedName>
</protein>
<dbReference type="InterPro" id="IPR013658">
    <property type="entry name" value="SGL"/>
</dbReference>
<accession>A0ABD3HLH9</accession>
<dbReference type="PANTHER" id="PTHR47572">
    <property type="entry name" value="LIPOPROTEIN-RELATED"/>
    <property type="match status" value="1"/>
</dbReference>
<organism evidence="4 5">
    <name type="scientific">Riccia sorocarpa</name>
    <dbReference type="NCBI Taxonomy" id="122646"/>
    <lineage>
        <taxon>Eukaryota</taxon>
        <taxon>Viridiplantae</taxon>
        <taxon>Streptophyta</taxon>
        <taxon>Embryophyta</taxon>
        <taxon>Marchantiophyta</taxon>
        <taxon>Marchantiopsida</taxon>
        <taxon>Marchantiidae</taxon>
        <taxon>Marchantiales</taxon>
        <taxon>Ricciaceae</taxon>
        <taxon>Riccia</taxon>
    </lineage>
</organism>
<reference evidence="4 5" key="1">
    <citation type="submission" date="2024-09" db="EMBL/GenBank/DDBJ databases">
        <title>Chromosome-scale assembly of Riccia sorocarpa.</title>
        <authorList>
            <person name="Paukszto L."/>
        </authorList>
    </citation>
    <scope>NUCLEOTIDE SEQUENCE [LARGE SCALE GENOMIC DNA]</scope>
    <source>
        <strain evidence="4">LP-2024</strain>
        <tissue evidence="4">Aerial parts of the thallus</tissue>
    </source>
</reference>
<dbReference type="EMBL" id="JBJQOH010000003">
    <property type="protein sequence ID" value="KAL3691432.1"/>
    <property type="molecule type" value="Genomic_DNA"/>
</dbReference>
<comment type="caution">
    <text evidence="4">The sequence shown here is derived from an EMBL/GenBank/DDBJ whole genome shotgun (WGS) entry which is preliminary data.</text>
</comment>
<gene>
    <name evidence="4" type="ORF">R1sor_005083</name>
</gene>
<evidence type="ECO:0000259" key="3">
    <source>
        <dbReference type="Pfam" id="PF08450"/>
    </source>
</evidence>
<dbReference type="Gene3D" id="2.120.10.30">
    <property type="entry name" value="TolB, C-terminal domain"/>
    <property type="match status" value="1"/>
</dbReference>
<dbReference type="PANTHER" id="PTHR47572:SF4">
    <property type="entry name" value="LACTONASE DRP35"/>
    <property type="match status" value="1"/>
</dbReference>
<keyword evidence="5" id="KW-1185">Reference proteome</keyword>
<feature type="domain" description="SMP-30/Gluconolactonase/LRE-like region" evidence="3">
    <location>
        <begin position="467"/>
        <end position="592"/>
    </location>
</feature>
<sequence>MGEWEHFLPGQKRANPGNANEGATSSEGKTSKVDGDYRGHTGGNESVEKNLEVGEGASRMLSALEHMLQDRPDQQLEISSSASLGPTTLVQKMLQERIRRHTTCILGVPAAKQTWNVVINFIKEANKRGKQWKPRCSQALLAENTPKDLETSQEWWETVRGCTLWVIWLARNAVNFTGEVWHAQKIENLFWYRLSLYTRIEWRRRRREDQELFKRRWAFEAAGIEVSDDDKLTIPKQPPWRTKNSGRNGMRREARRQFRSRAATLVCTLLLMHFLVAEAKIRVPTVKSTVFISAETSKFGLGIEGVAPDQNGVVYAVGFSGDGTSGIGTVADATGAVEQKLLLKDQTASLSFNGLRFLPLSPALSPYFELRGLAAEVKTHQVFYMLKSKRDGRTRGSVFCRNDSMIQPNDIAVAPKLAAIYMSGGAYGNVKTVVGQGDLWMCKAKDSFYQTSRDDLGPIPATRLGVLGLTNGIEVSPDERFLYITESFHEFGEPKSNVIWRFDIDQNTGDVDITKKTLLVDFQKLDGSGYVDLDGIRCDIDGNLFVTKNGRQGEVVKISPSGKLLLRIKLTGVFETTNLDFGGPDGKSLFISGKCVANPDLGCVDVWTGNPVPGRAWAEFRTTST</sequence>
<feature type="compositionally biased region" description="Polar residues" evidence="2">
    <location>
        <begin position="17"/>
        <end position="28"/>
    </location>
</feature>
<proteinExistence type="predicted"/>
<dbReference type="AlphaFoldDB" id="A0ABD3HLH9"/>
<name>A0ABD3HLH9_9MARC</name>
<evidence type="ECO:0000313" key="5">
    <source>
        <dbReference type="Proteomes" id="UP001633002"/>
    </source>
</evidence>
<dbReference type="InterPro" id="IPR011042">
    <property type="entry name" value="6-blade_b-propeller_TolB-like"/>
</dbReference>